<dbReference type="PANTHER" id="PTHR14611:SF2">
    <property type="entry name" value="TECTONIC"/>
    <property type="match status" value="1"/>
</dbReference>
<feature type="domain" description="Tectonic-1-3 N-terminal" evidence="2">
    <location>
        <begin position="32"/>
        <end position="91"/>
    </location>
</feature>
<dbReference type="InterPro" id="IPR057724">
    <property type="entry name" value="TCTN1-3_N"/>
</dbReference>
<sequence length="585" mass="63129">MLKALLCLLLLITSALAYPIRVVEVEWSSTPNSTPAARNLNSPYLGECVCDITRGSCDPLCCCDEDCDVTARAAFSFCLPETYGTPYLDYCYRETRVTSLQRLNNLDRSYIAKKPPGHNAVCIIRTNHPSELYGYFRVPTNVMQPPLPTTSTSEATAGKPYSLGDPLTTAKYVLIEGSAAYRRVAPIQLPTTTSDGSCSTIGRSVRFLDSIKGTSCVLNGAQICALFPLAKYMNLFLHPMLGRNSSAPDFVPVTLNVHDASGALLEAIDPSALPATTIYVTKSDGKTCNNAIVGWRARFSHSSIASGRLAEAAINITLGNLGLNQYAALLFEAAFTSANASVPRNIFAATPGYLSGDKVRAGTFITAGDKGAILERESGFAVPGGGRLCSSDEWKRASFLYSIFSSGCLLLMNESDLQKRCNAGTGDLLTGLINVTVSGTPTILDRIGMTNDALINDTTSWIPITGLSDALTSSAGIYDPHARQCINISVGLHYQFVIARAGAVYNPQDIIAGAFASPILGTLRITNETDFSEAAQSHQQFSFQVSFSRYDRNSQEKIMRKVVAPPILPHIDDTVFYPFRSPFSR</sequence>
<dbReference type="PANTHER" id="PTHR14611">
    <property type="entry name" value="TECTONIC FAMILY MEMBER"/>
    <property type="match status" value="1"/>
</dbReference>
<proteinExistence type="predicted"/>
<feature type="signal peptide" evidence="1">
    <location>
        <begin position="1"/>
        <end position="17"/>
    </location>
</feature>
<keyword evidence="4" id="KW-1185">Reference proteome</keyword>
<dbReference type="GeneID" id="92510556"/>
<organism evidence="3 4">
    <name type="scientific">Leishmania martiniquensis</name>
    <dbReference type="NCBI Taxonomy" id="1580590"/>
    <lineage>
        <taxon>Eukaryota</taxon>
        <taxon>Discoba</taxon>
        <taxon>Euglenozoa</taxon>
        <taxon>Kinetoplastea</taxon>
        <taxon>Metakinetoplastina</taxon>
        <taxon>Trypanosomatida</taxon>
        <taxon>Trypanosomatidae</taxon>
        <taxon>Leishmaniinae</taxon>
        <taxon>Leishmania</taxon>
    </lineage>
</organism>
<gene>
    <name evidence="3" type="ORF">LSCM1_00392</name>
</gene>
<evidence type="ECO:0000256" key="1">
    <source>
        <dbReference type="SAM" id="SignalP"/>
    </source>
</evidence>
<evidence type="ECO:0000313" key="3">
    <source>
        <dbReference type="EMBL" id="KAG5464212.1"/>
    </source>
</evidence>
<dbReference type="OrthoDB" id="2104337at2759"/>
<dbReference type="KEGG" id="lmat:92510556"/>
<name>A0A836K9T4_9TRYP</name>
<accession>A0A836K9T4</accession>
<evidence type="ECO:0000313" key="4">
    <source>
        <dbReference type="Proteomes" id="UP000673552"/>
    </source>
</evidence>
<dbReference type="AlphaFoldDB" id="A0A836K9T4"/>
<reference evidence="3 4" key="1">
    <citation type="submission" date="2021-03" db="EMBL/GenBank/DDBJ databases">
        <title>Leishmania (Mundinia) martiniquensis Genome sequencing and assembly.</title>
        <authorList>
            <person name="Almutairi H."/>
            <person name="Gatherer D."/>
        </authorList>
    </citation>
    <scope>NUCLEOTIDE SEQUENCE [LARGE SCALE GENOMIC DNA]</scope>
    <source>
        <strain evidence="3">LSCM1</strain>
    </source>
</reference>
<dbReference type="Pfam" id="PF25752">
    <property type="entry name" value="DUF1619_N"/>
    <property type="match status" value="1"/>
</dbReference>
<dbReference type="InterPro" id="IPR040354">
    <property type="entry name" value="TCTN1-3"/>
</dbReference>
<keyword evidence="1" id="KW-0732">Signal</keyword>
<protein>
    <recommendedName>
        <fullName evidence="2">Tectonic-1-3 N-terminal domain-containing protein</fullName>
    </recommendedName>
</protein>
<comment type="caution">
    <text evidence="3">The sequence shown here is derived from an EMBL/GenBank/DDBJ whole genome shotgun (WGS) entry which is preliminary data.</text>
</comment>
<dbReference type="EMBL" id="JAFEUZ010000036">
    <property type="protein sequence ID" value="KAG5464212.1"/>
    <property type="molecule type" value="Genomic_DNA"/>
</dbReference>
<dbReference type="Proteomes" id="UP000673552">
    <property type="component" value="Chromosome 36"/>
</dbReference>
<feature type="chain" id="PRO_5032974554" description="Tectonic-1-3 N-terminal domain-containing protein" evidence="1">
    <location>
        <begin position="18"/>
        <end position="585"/>
    </location>
</feature>
<dbReference type="RefSeq" id="XP_067174149.1">
    <property type="nucleotide sequence ID" value="XM_067318044.1"/>
</dbReference>
<evidence type="ECO:0000259" key="2">
    <source>
        <dbReference type="Pfam" id="PF25752"/>
    </source>
</evidence>